<dbReference type="Proteomes" id="UP000283522">
    <property type="component" value="Unassembled WGS sequence"/>
</dbReference>
<keyword evidence="2" id="KW-1185">Reference proteome</keyword>
<protein>
    <submittedName>
        <fullName evidence="1">Uncharacterized protein</fullName>
    </submittedName>
</protein>
<dbReference type="EMBL" id="QXML01000010">
    <property type="protein sequence ID" value="RIW13117.1"/>
    <property type="molecule type" value="Genomic_DNA"/>
</dbReference>
<proteinExistence type="predicted"/>
<name>A0A418PN80_9BACT</name>
<reference evidence="1 2" key="1">
    <citation type="submission" date="2018-09" db="EMBL/GenBank/DDBJ databases">
        <authorList>
            <person name="Wang X."/>
            <person name="Du Z."/>
        </authorList>
    </citation>
    <scope>NUCLEOTIDE SEQUENCE [LARGE SCALE GENOMIC DNA]</scope>
    <source>
        <strain evidence="1 2">N3</strain>
    </source>
</reference>
<organism evidence="1 2">
    <name type="scientific">Algoriphagus lacus</name>
    <dbReference type="NCBI Taxonomy" id="2056311"/>
    <lineage>
        <taxon>Bacteria</taxon>
        <taxon>Pseudomonadati</taxon>
        <taxon>Bacteroidota</taxon>
        <taxon>Cytophagia</taxon>
        <taxon>Cytophagales</taxon>
        <taxon>Cyclobacteriaceae</taxon>
        <taxon>Algoriphagus</taxon>
    </lineage>
</organism>
<evidence type="ECO:0000313" key="2">
    <source>
        <dbReference type="Proteomes" id="UP000283522"/>
    </source>
</evidence>
<accession>A0A418PN80</accession>
<gene>
    <name evidence="1" type="ORF">D0X99_17040</name>
</gene>
<sequence length="64" mass="7296">MKPARWKTNRELEFGELDCKSWNKGSELKMLNKAATICRKKITMVLALPSSLFGGQKVTKKPWA</sequence>
<dbReference type="AlphaFoldDB" id="A0A418PN80"/>
<evidence type="ECO:0000313" key="1">
    <source>
        <dbReference type="EMBL" id="RIW13117.1"/>
    </source>
</evidence>
<comment type="caution">
    <text evidence="1">The sequence shown here is derived from an EMBL/GenBank/DDBJ whole genome shotgun (WGS) entry which is preliminary data.</text>
</comment>